<feature type="compositionally biased region" description="Polar residues" evidence="1">
    <location>
        <begin position="81"/>
        <end position="91"/>
    </location>
</feature>
<dbReference type="OrthoDB" id="2496957at2759"/>
<accession>A0A5B0NU41</accession>
<feature type="chain" id="PRO_5036137559" evidence="2">
    <location>
        <begin position="18"/>
        <end position="856"/>
    </location>
</feature>
<organism evidence="4 5">
    <name type="scientific">Puccinia graminis f. sp. tritici</name>
    <dbReference type="NCBI Taxonomy" id="56615"/>
    <lineage>
        <taxon>Eukaryota</taxon>
        <taxon>Fungi</taxon>
        <taxon>Dikarya</taxon>
        <taxon>Basidiomycota</taxon>
        <taxon>Pucciniomycotina</taxon>
        <taxon>Pucciniomycetes</taxon>
        <taxon>Pucciniales</taxon>
        <taxon>Pucciniaceae</taxon>
        <taxon>Puccinia</taxon>
    </lineage>
</organism>
<gene>
    <name evidence="4" type="ORF">PGT21_031611</name>
    <name evidence="3" type="ORF">PGTUg99_032409</name>
</gene>
<dbReference type="Proteomes" id="UP000324748">
    <property type="component" value="Unassembled WGS sequence"/>
</dbReference>
<protein>
    <submittedName>
        <fullName evidence="4">Uncharacterized protein</fullName>
    </submittedName>
</protein>
<reference evidence="5 6" key="1">
    <citation type="submission" date="2019-05" db="EMBL/GenBank/DDBJ databases">
        <title>Emergence of the Ug99 lineage of the wheat stem rust pathogen through somatic hybridization.</title>
        <authorList>
            <person name="Li F."/>
            <person name="Upadhyaya N.M."/>
            <person name="Sperschneider J."/>
            <person name="Matny O."/>
            <person name="Nguyen-Phuc H."/>
            <person name="Mago R."/>
            <person name="Raley C."/>
            <person name="Miller M.E."/>
            <person name="Silverstein K.A.T."/>
            <person name="Henningsen E."/>
            <person name="Hirsch C.D."/>
            <person name="Visser B."/>
            <person name="Pretorius Z.A."/>
            <person name="Steffenson B.J."/>
            <person name="Schwessinger B."/>
            <person name="Dodds P.N."/>
            <person name="Figueroa M."/>
        </authorList>
    </citation>
    <scope>NUCLEOTIDE SEQUENCE [LARGE SCALE GENOMIC DNA]</scope>
    <source>
        <strain evidence="4">21-0</strain>
        <strain evidence="3 6">Ug99</strain>
    </source>
</reference>
<sequence>MGNVLIFVLIILPHVHFLTAPWTSDIPWTSAGSSEEPRRSFFQCNWEGLTSGQRGPDQPLSLSFPAATISPSDSEEKENPHSGQTLTTAPSTLDLLRQIDSATVGRSRKRTSAAPFVPDAEDFEHHQPAPKKYRLDLNLEPTYSSDEDAEDTTTARSESPTGYSGGSNPPTHAVSSQSNQHSGPHAQEPSHNQPSYHHPTQDTDARVATPQVASSLHKSSDTSNLPPTDGLAIASSSPDSEVPEQTPIDHRRAKSAFQKYLLTVKDSGRILDDSLITELEARQTFHLECFDGIFWAWISIIWSRTQDMAVDEVNKSCGSELSELISTCIPRDHLEALDPRMGESSREASQMETDLTKFAYLLWAVHWRTLDLLGLKATHSSPIYMKEQKDFLHWFIRFMQICKVPSECFNTRGDYVYQKIMTALECKEHLLVYRVDRKNVTKSPILVSSKQLLMNEAAAHTVTYYYKNTNFIKWRYLFKQDINFLLKLANFGSRWLDRLVKRRIRSWDSTEENVSNLIPWRAALDSKPSRYYADKGLIQFEKFVRLLDPGERVDTNQLKIWQPFSLTKVGELSWAWISKLESKVEDAAPRQVENYRPRRESAKILRTYIKEVLENKLGKQEKNKYLSEHRGNIPRKLIRLFFHLWIMNFAILEALGCEIPGRDFDEEQELVRSFAEYFFSQGKYERYQVQGVSGKEEIDTLLLDLIPIDQDEIAYTIKNSNSKEAGTSNIFKEDIIMTKIAVTILGFYYKNRNKEKWEVLFEDDENLVNFLIKHRGKGFAMGKLPLYKGKFLPNIRLLQVIPWVSQSKFSSGNLPDQARRLFKTKPKMVFEKWMTKWELNSNVSPIHQKSTSQPSQ</sequence>
<evidence type="ECO:0000256" key="1">
    <source>
        <dbReference type="SAM" id="MobiDB-lite"/>
    </source>
</evidence>
<keyword evidence="5" id="KW-1185">Reference proteome</keyword>
<dbReference type="AlphaFoldDB" id="A0A5B0NU41"/>
<feature type="compositionally biased region" description="Polar residues" evidence="1">
    <location>
        <begin position="152"/>
        <end position="182"/>
    </location>
</feature>
<dbReference type="Proteomes" id="UP000325313">
    <property type="component" value="Unassembled WGS sequence"/>
</dbReference>
<dbReference type="EMBL" id="VSWC01000092">
    <property type="protein sequence ID" value="KAA1091339.1"/>
    <property type="molecule type" value="Genomic_DNA"/>
</dbReference>
<evidence type="ECO:0000313" key="5">
    <source>
        <dbReference type="Proteomes" id="UP000324748"/>
    </source>
</evidence>
<comment type="caution">
    <text evidence="4">The sequence shown here is derived from an EMBL/GenBank/DDBJ whole genome shotgun (WGS) entry which is preliminary data.</text>
</comment>
<feature type="compositionally biased region" description="Basic and acidic residues" evidence="1">
    <location>
        <begin position="123"/>
        <end position="137"/>
    </location>
</feature>
<name>A0A5B0NU41_PUCGR</name>
<dbReference type="EMBL" id="VDEP01000471">
    <property type="protein sequence ID" value="KAA1075987.1"/>
    <property type="molecule type" value="Genomic_DNA"/>
</dbReference>
<feature type="region of interest" description="Disordered" evidence="1">
    <location>
        <begin position="52"/>
        <end position="251"/>
    </location>
</feature>
<evidence type="ECO:0000313" key="4">
    <source>
        <dbReference type="EMBL" id="KAA1091339.1"/>
    </source>
</evidence>
<feature type="compositionally biased region" description="Polar residues" evidence="1">
    <location>
        <begin position="211"/>
        <end position="226"/>
    </location>
</feature>
<evidence type="ECO:0000313" key="3">
    <source>
        <dbReference type="EMBL" id="KAA1075987.1"/>
    </source>
</evidence>
<feature type="signal peptide" evidence="2">
    <location>
        <begin position="1"/>
        <end position="17"/>
    </location>
</feature>
<proteinExistence type="predicted"/>
<evidence type="ECO:0000256" key="2">
    <source>
        <dbReference type="SAM" id="SignalP"/>
    </source>
</evidence>
<evidence type="ECO:0000313" key="6">
    <source>
        <dbReference type="Proteomes" id="UP000325313"/>
    </source>
</evidence>
<keyword evidence="2" id="KW-0732">Signal</keyword>